<evidence type="ECO:0000256" key="3">
    <source>
        <dbReference type="ARBA" id="ARBA00022737"/>
    </source>
</evidence>
<dbReference type="Proteomes" id="UP000185944">
    <property type="component" value="Unassembled WGS sequence"/>
</dbReference>
<dbReference type="SMART" id="SM00320">
    <property type="entry name" value="WD40"/>
    <property type="match status" value="7"/>
</dbReference>
<dbReference type="GO" id="GO:0003735">
    <property type="term" value="F:structural constituent of ribosome"/>
    <property type="evidence" value="ECO:0007669"/>
    <property type="project" value="EnsemblFungi"/>
</dbReference>
<dbReference type="InterPro" id="IPR015943">
    <property type="entry name" value="WD40/YVTN_repeat-like_dom_sf"/>
</dbReference>
<dbReference type="GO" id="GO:1903753">
    <property type="term" value="P:negative regulation of p38MAPK cascade"/>
    <property type="evidence" value="ECO:0007669"/>
    <property type="project" value="EnsemblFungi"/>
</dbReference>
<dbReference type="AlphaFoldDB" id="A0A177EHB4"/>
<dbReference type="GO" id="GO:0022627">
    <property type="term" value="C:cytosolic small ribosomal subunit"/>
    <property type="evidence" value="ECO:0007669"/>
    <property type="project" value="EnsemblFungi"/>
</dbReference>
<dbReference type="GO" id="GO:1903138">
    <property type="term" value="P:negative regulation of cell integrity MAPK cascade"/>
    <property type="evidence" value="ECO:0007669"/>
    <property type="project" value="EnsemblFungi"/>
</dbReference>
<evidence type="ECO:0000313" key="6">
    <source>
        <dbReference type="Proteomes" id="UP000185944"/>
    </source>
</evidence>
<dbReference type="GO" id="GO:0043022">
    <property type="term" value="F:ribosome binding"/>
    <property type="evidence" value="ECO:0007669"/>
    <property type="project" value="EnsemblFungi"/>
</dbReference>
<dbReference type="STRING" id="1805483.A0A177EHB4"/>
<dbReference type="OrthoDB" id="7875889at2759"/>
<dbReference type="GO" id="GO:0061157">
    <property type="term" value="P:mRNA destabilization"/>
    <property type="evidence" value="ECO:0007669"/>
    <property type="project" value="EnsemblFungi"/>
</dbReference>
<dbReference type="Gene3D" id="2.130.10.10">
    <property type="entry name" value="YVTN repeat-like/Quinoprotein amine dehydrogenase"/>
    <property type="match status" value="1"/>
</dbReference>
<dbReference type="GO" id="GO:0070651">
    <property type="term" value="P:nonfunctional rRNA decay"/>
    <property type="evidence" value="ECO:0007669"/>
    <property type="project" value="EnsemblFungi"/>
</dbReference>
<dbReference type="Pfam" id="PF00400">
    <property type="entry name" value="WD40"/>
    <property type="match status" value="4"/>
</dbReference>
<comment type="similarity">
    <text evidence="1">Belongs to the WD repeat G protein beta family. Ribosomal protein RACK1 subfamily.</text>
</comment>
<organism evidence="5 6">
    <name type="scientific">Nematocida displodere</name>
    <dbReference type="NCBI Taxonomy" id="1805483"/>
    <lineage>
        <taxon>Eukaryota</taxon>
        <taxon>Fungi</taxon>
        <taxon>Fungi incertae sedis</taxon>
        <taxon>Microsporidia</taxon>
        <taxon>Nematocida</taxon>
    </lineage>
</organism>
<name>A0A177EHB4_9MICR</name>
<evidence type="ECO:0000256" key="2">
    <source>
        <dbReference type="ARBA" id="ARBA00022574"/>
    </source>
</evidence>
<dbReference type="GO" id="GO:1990116">
    <property type="term" value="P:ribosome-associated ubiquitin-dependent protein catabolic process"/>
    <property type="evidence" value="ECO:0007669"/>
    <property type="project" value="EnsemblFungi"/>
</dbReference>
<dbReference type="GO" id="GO:0043495">
    <property type="term" value="F:protein-membrane adaptor activity"/>
    <property type="evidence" value="ECO:0007669"/>
    <property type="project" value="EnsemblFungi"/>
</dbReference>
<accession>A0A177EHB4</accession>
<keyword evidence="6" id="KW-1185">Reference proteome</keyword>
<dbReference type="GO" id="GO:1902660">
    <property type="term" value="P:negative regulation of glucose mediated signaling pathway"/>
    <property type="evidence" value="ECO:0007669"/>
    <property type="project" value="EnsemblFungi"/>
</dbReference>
<dbReference type="PROSITE" id="PS00678">
    <property type="entry name" value="WD_REPEATS_1"/>
    <property type="match status" value="1"/>
</dbReference>
<dbReference type="GO" id="GO:0005092">
    <property type="term" value="F:GDP-dissociation inhibitor activity"/>
    <property type="evidence" value="ECO:0007669"/>
    <property type="project" value="EnsemblFungi"/>
</dbReference>
<dbReference type="EMBL" id="LTDL01000022">
    <property type="protein sequence ID" value="OAG31096.1"/>
    <property type="molecule type" value="Genomic_DNA"/>
</dbReference>
<dbReference type="CDD" id="cd00200">
    <property type="entry name" value="WD40"/>
    <property type="match status" value="1"/>
</dbReference>
<feature type="repeat" description="WD" evidence="4">
    <location>
        <begin position="194"/>
        <end position="228"/>
    </location>
</feature>
<keyword evidence="2 4" id="KW-0853">WD repeat</keyword>
<keyword evidence="3" id="KW-0677">Repeat</keyword>
<dbReference type="PROSITE" id="PS50294">
    <property type="entry name" value="WD_REPEATS_REGION"/>
    <property type="match status" value="2"/>
</dbReference>
<proteinExistence type="inferred from homology"/>
<dbReference type="PANTHER" id="PTHR19868">
    <property type="entry name" value="RECEPTOR FOR ACTIVATED PROTEIN KINASE C RACK1"/>
    <property type="match status" value="1"/>
</dbReference>
<dbReference type="GO" id="GO:2000765">
    <property type="term" value="P:regulation of cytoplasmic translation"/>
    <property type="evidence" value="ECO:0007669"/>
    <property type="project" value="EnsemblFungi"/>
</dbReference>
<evidence type="ECO:0000256" key="1">
    <source>
        <dbReference type="ARBA" id="ARBA00007253"/>
    </source>
</evidence>
<dbReference type="InterPro" id="IPR045223">
    <property type="entry name" value="RACK1-like"/>
</dbReference>
<dbReference type="GO" id="GO:0030546">
    <property type="term" value="F:signaling receptor activator activity"/>
    <property type="evidence" value="ECO:0007669"/>
    <property type="project" value="EnsemblFungi"/>
</dbReference>
<feature type="repeat" description="WD" evidence="4">
    <location>
        <begin position="64"/>
        <end position="96"/>
    </location>
</feature>
<feature type="repeat" description="WD" evidence="4">
    <location>
        <begin position="13"/>
        <end position="56"/>
    </location>
</feature>
<dbReference type="GO" id="GO:0007186">
    <property type="term" value="P:G protein-coupled receptor signaling pathway"/>
    <property type="evidence" value="ECO:0007669"/>
    <property type="project" value="EnsemblFungi"/>
</dbReference>
<evidence type="ECO:0000256" key="4">
    <source>
        <dbReference type="PROSITE-ProRule" id="PRU00221"/>
    </source>
</evidence>
<reference evidence="5 6" key="1">
    <citation type="submission" date="2016-02" db="EMBL/GenBank/DDBJ databases">
        <title>Discovery of a natural microsporidian pathogen with a broad tissue tropism in Caenorhabditis elegans.</title>
        <authorList>
            <person name="Luallen R.J."/>
            <person name="Reinke A.W."/>
            <person name="Tong L."/>
            <person name="Botts M.R."/>
            <person name="Felix M.-A."/>
            <person name="Troemel E.R."/>
        </authorList>
    </citation>
    <scope>NUCLEOTIDE SEQUENCE [LARGE SCALE GENOMIC DNA]</scope>
    <source>
        <strain evidence="5 6">JUm2807</strain>
    </source>
</reference>
<dbReference type="InterPro" id="IPR001680">
    <property type="entry name" value="WD40_rpt"/>
</dbReference>
<dbReference type="GO" id="GO:0006521">
    <property type="term" value="P:regulation of amino acid metabolic process"/>
    <property type="evidence" value="ECO:0007669"/>
    <property type="project" value="EnsemblFungi"/>
</dbReference>
<dbReference type="PROSITE" id="PS50082">
    <property type="entry name" value="WD_REPEATS_2"/>
    <property type="match status" value="3"/>
</dbReference>
<dbReference type="RefSeq" id="XP_067544820.1">
    <property type="nucleotide sequence ID" value="XM_067689288.1"/>
</dbReference>
<gene>
    <name evidence="5" type="ORF">NEDG_01870</name>
</gene>
<evidence type="ECO:0000313" key="5">
    <source>
        <dbReference type="EMBL" id="OAG31096.1"/>
    </source>
</evidence>
<dbReference type="GO" id="GO:1990145">
    <property type="term" value="P:maintenance of translational fidelity"/>
    <property type="evidence" value="ECO:0007669"/>
    <property type="project" value="EnsemblFungi"/>
</dbReference>
<dbReference type="SUPFAM" id="SSF50978">
    <property type="entry name" value="WD40 repeat-like"/>
    <property type="match status" value="1"/>
</dbReference>
<dbReference type="VEuPathDB" id="MicrosporidiaDB:NEDG_01870"/>
<dbReference type="InterPro" id="IPR019775">
    <property type="entry name" value="WD40_repeat_CS"/>
</dbReference>
<dbReference type="GO" id="GO:0140469">
    <property type="term" value="P:GCN2-mediated signaling"/>
    <property type="evidence" value="ECO:0007669"/>
    <property type="project" value="EnsemblFungi"/>
</dbReference>
<dbReference type="GO" id="GO:0031139">
    <property type="term" value="P:positive regulation of conjugation with cellular fusion"/>
    <property type="evidence" value="ECO:0007669"/>
    <property type="project" value="EnsemblFungi"/>
</dbReference>
<dbReference type="InterPro" id="IPR036322">
    <property type="entry name" value="WD40_repeat_dom_sf"/>
</dbReference>
<comment type="caution">
    <text evidence="5">The sequence shown here is derived from an EMBL/GenBank/DDBJ whole genome shotgun (WGS) entry which is preliminary data.</text>
</comment>
<dbReference type="GO" id="GO:0045182">
    <property type="term" value="F:translation regulator activity"/>
    <property type="evidence" value="ECO:0007669"/>
    <property type="project" value="InterPro"/>
</dbReference>
<dbReference type="GO" id="GO:0010508">
    <property type="term" value="P:positive regulation of autophagy"/>
    <property type="evidence" value="ECO:0007669"/>
    <property type="project" value="EnsemblFungi"/>
</dbReference>
<sequence length="314" mass="34583">MTSLATSKLQLQFNGHTSKVTDIKICNINDTPILYTASRDKTVKGWEFVKDQTGETVAKACRRYTGHGGFVNAFEVSRDGEYLVSVGEDKMIRRWSKLTSGEGEIKNTSGKKVNCVLVNKKGRDYIITGEKGGAISIWNSQLELKKTLQRTDNKTAGVTAIKAVPNKDETFLCAYEDGSVVAWNVDTEKMENIMKGHDTIINAMTVSPDGSLCATSGRDKIVLLWDLKGQNNKCQISIDEPVHCLEFALSAYWLAAGTDNGIVVWDILEKDIIVEIPNAEENKGACTSICWADSFTLIAGYADGSIRKYAFNVE</sequence>
<dbReference type="GO" id="GO:0001965">
    <property type="term" value="F:G-protein alpha-subunit binding"/>
    <property type="evidence" value="ECO:0007669"/>
    <property type="project" value="EnsemblFungi"/>
</dbReference>
<protein>
    <submittedName>
        <fullName evidence="5">Guanine nucleotide-binding protein subunit beta-2-like 1 protein</fullName>
    </submittedName>
</protein>
<dbReference type="GO" id="GO:0141014">
    <property type="term" value="P:ribosome hibernation"/>
    <property type="evidence" value="ECO:0007669"/>
    <property type="project" value="EnsemblFungi"/>
</dbReference>
<dbReference type="GeneID" id="93648220"/>
<dbReference type="GO" id="GO:2001125">
    <property type="term" value="P:negative regulation of translational frameshifting"/>
    <property type="evidence" value="ECO:0007669"/>
    <property type="project" value="EnsemblFungi"/>
</dbReference>
<dbReference type="GO" id="GO:0072344">
    <property type="term" value="P:rescue of stalled ribosome"/>
    <property type="evidence" value="ECO:0007669"/>
    <property type="project" value="EnsemblFungi"/>
</dbReference>